<keyword evidence="2" id="KW-0689">Ribosomal protein</keyword>
<dbReference type="PANTHER" id="PTHR46599:SF3">
    <property type="entry name" value="PIGGYBAC TRANSPOSABLE ELEMENT-DERIVED PROTEIN 4"/>
    <property type="match status" value="1"/>
</dbReference>
<dbReference type="PANTHER" id="PTHR46599">
    <property type="entry name" value="PIGGYBAC TRANSPOSABLE ELEMENT-DERIVED PROTEIN 4"/>
    <property type="match status" value="1"/>
</dbReference>
<feature type="domain" description="PiggyBac transposable element-derived protein" evidence="6">
    <location>
        <begin position="183"/>
        <end position="549"/>
    </location>
</feature>
<dbReference type="EMBL" id="JBBPFD010000001">
    <property type="protein sequence ID" value="KAK7944556.1"/>
    <property type="molecule type" value="Genomic_DNA"/>
</dbReference>
<dbReference type="PROSITE" id="PS00961">
    <property type="entry name" value="RIBOSOMAL_S28E"/>
    <property type="match status" value="1"/>
</dbReference>
<gene>
    <name evidence="7" type="ORF">WMY93_000284</name>
</gene>
<dbReference type="GO" id="GO:0003735">
    <property type="term" value="F:structural constituent of ribosome"/>
    <property type="evidence" value="ECO:0007669"/>
    <property type="project" value="InterPro"/>
</dbReference>
<dbReference type="InterPro" id="IPR029526">
    <property type="entry name" value="PGBD"/>
</dbReference>
<organism evidence="7 8">
    <name type="scientific">Mugilogobius chulae</name>
    <name type="common">yellowstripe goby</name>
    <dbReference type="NCBI Taxonomy" id="88201"/>
    <lineage>
        <taxon>Eukaryota</taxon>
        <taxon>Metazoa</taxon>
        <taxon>Chordata</taxon>
        <taxon>Craniata</taxon>
        <taxon>Vertebrata</taxon>
        <taxon>Euteleostomi</taxon>
        <taxon>Actinopterygii</taxon>
        <taxon>Neopterygii</taxon>
        <taxon>Teleostei</taxon>
        <taxon>Neoteleostei</taxon>
        <taxon>Acanthomorphata</taxon>
        <taxon>Gobiaria</taxon>
        <taxon>Gobiiformes</taxon>
        <taxon>Gobioidei</taxon>
        <taxon>Gobiidae</taxon>
        <taxon>Gobionellinae</taxon>
        <taxon>Mugilogobius</taxon>
    </lineage>
</organism>
<evidence type="ECO:0000313" key="8">
    <source>
        <dbReference type="Proteomes" id="UP001460270"/>
    </source>
</evidence>
<dbReference type="GO" id="GO:0006412">
    <property type="term" value="P:translation"/>
    <property type="evidence" value="ECO:0007669"/>
    <property type="project" value="InterPro"/>
</dbReference>
<dbReference type="InterPro" id="IPR028626">
    <property type="entry name" value="Ribosomal_eS28_CS"/>
</dbReference>
<evidence type="ECO:0000256" key="1">
    <source>
        <dbReference type="ARBA" id="ARBA00005943"/>
    </source>
</evidence>
<evidence type="ECO:0000256" key="5">
    <source>
        <dbReference type="ARBA" id="ARBA00035453"/>
    </source>
</evidence>
<evidence type="ECO:0000256" key="3">
    <source>
        <dbReference type="ARBA" id="ARBA00023274"/>
    </source>
</evidence>
<comment type="similarity">
    <text evidence="1">Belongs to the eukaryotic ribosomal protein eS28 family.</text>
</comment>
<dbReference type="Gene3D" id="2.40.50.140">
    <property type="entry name" value="Nucleic acid-binding proteins"/>
    <property type="match status" value="2"/>
</dbReference>
<dbReference type="Pfam" id="PF13843">
    <property type="entry name" value="DDE_Tnp_1_7"/>
    <property type="match status" value="1"/>
</dbReference>
<keyword evidence="3" id="KW-0687">Ribonucleoprotein</keyword>
<dbReference type="AlphaFoldDB" id="A0AAW0PYZ4"/>
<dbReference type="Pfam" id="PF01200">
    <property type="entry name" value="Ribosomal_S28e"/>
    <property type="match status" value="2"/>
</dbReference>
<keyword evidence="8" id="KW-1185">Reference proteome</keyword>
<dbReference type="GO" id="GO:1990904">
    <property type="term" value="C:ribonucleoprotein complex"/>
    <property type="evidence" value="ECO:0007669"/>
    <property type="project" value="UniProtKB-KW"/>
</dbReference>
<evidence type="ECO:0000259" key="6">
    <source>
        <dbReference type="Pfam" id="PF13843"/>
    </source>
</evidence>
<dbReference type="InterPro" id="IPR000289">
    <property type="entry name" value="Ribosomal_eS28"/>
</dbReference>
<dbReference type="SUPFAM" id="SSF50249">
    <property type="entry name" value="Nucleic acid-binding proteins"/>
    <property type="match status" value="1"/>
</dbReference>
<name>A0AAW0PYZ4_9GOBI</name>
<dbReference type="InterPro" id="IPR012340">
    <property type="entry name" value="NA-bd_OB-fold"/>
</dbReference>
<evidence type="ECO:0000256" key="2">
    <source>
        <dbReference type="ARBA" id="ARBA00022980"/>
    </source>
</evidence>
<evidence type="ECO:0000256" key="4">
    <source>
        <dbReference type="ARBA" id="ARBA00035146"/>
    </source>
</evidence>
<protein>
    <recommendedName>
        <fullName evidence="4">Small ribosomal subunit protein eS28</fullName>
    </recommendedName>
    <alternativeName>
        <fullName evidence="5">40S ribosomal protein S28</fullName>
    </alternativeName>
</protein>
<accession>A0AAW0PYZ4</accession>
<dbReference type="GO" id="GO:0022626">
    <property type="term" value="C:cytosolic ribosome"/>
    <property type="evidence" value="ECO:0007669"/>
    <property type="project" value="UniProtKB-ARBA"/>
</dbReference>
<comment type="caution">
    <text evidence="7">The sequence shown here is derived from an EMBL/GenBank/DDBJ whole genome shotgun (WGS) entry which is preliminary data.</text>
</comment>
<reference evidence="8" key="1">
    <citation type="submission" date="2024-04" db="EMBL/GenBank/DDBJ databases">
        <title>Salinicola lusitanus LLJ914,a marine bacterium isolated from the Okinawa Trough.</title>
        <authorList>
            <person name="Li J."/>
        </authorList>
    </citation>
    <scope>NUCLEOTIDE SEQUENCE [LARGE SCALE GENOMIC DNA]</scope>
</reference>
<evidence type="ECO:0000313" key="7">
    <source>
        <dbReference type="EMBL" id="KAK7944556.1"/>
    </source>
</evidence>
<proteinExistence type="inferred from homology"/>
<dbReference type="CDD" id="cd04457">
    <property type="entry name" value="S1_S28E"/>
    <property type="match status" value="1"/>
</dbReference>
<dbReference type="Proteomes" id="UP001460270">
    <property type="component" value="Unassembled WGS sequence"/>
</dbReference>
<sequence>MDASRVQPIKLARVTRVLGRTGSQGQCTQVSSRARSSCTAEAELVLPAHKRRKNAQSDFTDEELSDAEDPLMDCEESYSELSDEFAPEWETSGTYGDTFERTNGLPEPLEESLSDVEQEVDPAIFTCMEKRPKGKKARHKQKSAATTAERWCGAEDPDITPAQPIFCPTRPPGSQLQATSTYTPLQLFQEFFTSSALLTLVNNTNAHGRAFHNNPSIPWKDMTLEELYSFLSVVLFMGYIKAPELKDYWRKDPLYNFSFPKKAMTGKRFFQILRAIHLSSAEDDSKNEEKKDTVEFDPLCKINPLYTQMRDSCRRNFQPYQNISISERMVAFTRLEAYPHVLFKLSMKDFKLFVLTDSITGYTWDFFVNKGEAAGSSFKDLGYDSVMKLVNNKLLGTGHKLYVDKFHTSPTLFRDLLRQNTWACGTVRKRQVNFPKTQNNALQPKSPRGSIRWIREDDLLFLQWRHTRDVSLCSTIHTAHGPQTVKRKSMNCTVSEIPVPPAVMDHSKNVAGVVDLSDAVINYGALHKLKQWYKMVFFQCVDMALVNAYILYKSTCQYKNEAPMSQRAFHETLNWELFQAGTKENPEPEAPRPTHHRLVHIGDDKVVSRLRCWRCHSKTPVRVEFMDDSNRTIIRNVKGPVREGDVLTLLESEREARRLR</sequence>